<name>A0AAV5V7W8_9BILA</name>
<evidence type="ECO:0000256" key="3">
    <source>
        <dbReference type="ARBA" id="ARBA00023214"/>
    </source>
</evidence>
<evidence type="ECO:0008006" key="7">
    <source>
        <dbReference type="Google" id="ProtNLM"/>
    </source>
</evidence>
<dbReference type="PANTHER" id="PTHR45720">
    <property type="entry name" value="CHLORIDE CHANNEL PROTEIN 2"/>
    <property type="match status" value="1"/>
</dbReference>
<keyword evidence="6" id="KW-1185">Reference proteome</keyword>
<evidence type="ECO:0000256" key="2">
    <source>
        <dbReference type="ARBA" id="ARBA00023065"/>
    </source>
</evidence>
<sequence>IHLEDVLIDPSPFQIVAHTSLLKVHSLFSLLGLNRAYVTQHGMLAGVIALREVRLAIERATNGQLLPLELESECEDLPEPSKSSPEMLLRLPTKDVYDDDHSDYEDNLQGKLEVVARGRCGAVSDEEEGTLPPFAFSMASMKSELSLNKDLHRVKRLQARRDSTRMDEMTRRRTSETGRRSSLQQPRRYSVFPTPDNISRDTDADSNFGSSYGMSFKNSFQNPFDKSYANLSLSSLGPLKEVPSKNDIKIEITEAIEEE</sequence>
<dbReference type="EMBL" id="BTSY01000002">
    <property type="protein sequence ID" value="GMT14004.1"/>
    <property type="molecule type" value="Genomic_DNA"/>
</dbReference>
<dbReference type="AlphaFoldDB" id="A0AAV5V7W8"/>
<proteinExistence type="predicted"/>
<dbReference type="SUPFAM" id="SSF54631">
    <property type="entry name" value="CBS-domain pair"/>
    <property type="match status" value="1"/>
</dbReference>
<keyword evidence="1" id="KW-0813">Transport</keyword>
<feature type="compositionally biased region" description="Basic and acidic residues" evidence="4">
    <location>
        <begin position="161"/>
        <end position="179"/>
    </location>
</feature>
<dbReference type="InterPro" id="IPR046342">
    <property type="entry name" value="CBS_dom_sf"/>
</dbReference>
<dbReference type="Gene3D" id="3.10.580.10">
    <property type="entry name" value="CBS-domain"/>
    <property type="match status" value="1"/>
</dbReference>
<dbReference type="PANTHER" id="PTHR45720:SF10">
    <property type="entry name" value="CHLORIDE CHANNEL PROTEIN 2"/>
    <property type="match status" value="1"/>
</dbReference>
<feature type="non-terminal residue" evidence="5">
    <location>
        <position position="259"/>
    </location>
</feature>
<dbReference type="GO" id="GO:0005247">
    <property type="term" value="F:voltage-gated chloride channel activity"/>
    <property type="evidence" value="ECO:0007669"/>
    <property type="project" value="TreeGrafter"/>
</dbReference>
<feature type="region of interest" description="Disordered" evidence="4">
    <location>
        <begin position="161"/>
        <end position="205"/>
    </location>
</feature>
<evidence type="ECO:0000313" key="5">
    <source>
        <dbReference type="EMBL" id="GMT14004.1"/>
    </source>
</evidence>
<reference evidence="5" key="1">
    <citation type="submission" date="2023-10" db="EMBL/GenBank/DDBJ databases">
        <title>Genome assembly of Pristionchus species.</title>
        <authorList>
            <person name="Yoshida K."/>
            <person name="Sommer R.J."/>
        </authorList>
    </citation>
    <scope>NUCLEOTIDE SEQUENCE</scope>
    <source>
        <strain evidence="5">RS5133</strain>
    </source>
</reference>
<keyword evidence="3" id="KW-0868">Chloride</keyword>
<dbReference type="InterPro" id="IPR050970">
    <property type="entry name" value="Cl_channel_volt-gated"/>
</dbReference>
<organism evidence="5 6">
    <name type="scientific">Pristionchus fissidentatus</name>
    <dbReference type="NCBI Taxonomy" id="1538716"/>
    <lineage>
        <taxon>Eukaryota</taxon>
        <taxon>Metazoa</taxon>
        <taxon>Ecdysozoa</taxon>
        <taxon>Nematoda</taxon>
        <taxon>Chromadorea</taxon>
        <taxon>Rhabditida</taxon>
        <taxon>Rhabditina</taxon>
        <taxon>Diplogasteromorpha</taxon>
        <taxon>Diplogasteroidea</taxon>
        <taxon>Neodiplogasteridae</taxon>
        <taxon>Pristionchus</taxon>
    </lineage>
</organism>
<evidence type="ECO:0000256" key="1">
    <source>
        <dbReference type="ARBA" id="ARBA00022448"/>
    </source>
</evidence>
<accession>A0AAV5V7W8</accession>
<dbReference type="Proteomes" id="UP001432322">
    <property type="component" value="Unassembled WGS sequence"/>
</dbReference>
<gene>
    <name evidence="5" type="ORF">PFISCL1PPCAC_5301</name>
</gene>
<feature type="non-terminal residue" evidence="5">
    <location>
        <position position="1"/>
    </location>
</feature>
<evidence type="ECO:0000313" key="6">
    <source>
        <dbReference type="Proteomes" id="UP001432322"/>
    </source>
</evidence>
<protein>
    <recommendedName>
        <fullName evidence="7">Chloride channel protein</fullName>
    </recommendedName>
</protein>
<dbReference type="GO" id="GO:0005886">
    <property type="term" value="C:plasma membrane"/>
    <property type="evidence" value="ECO:0007669"/>
    <property type="project" value="TreeGrafter"/>
</dbReference>
<comment type="caution">
    <text evidence="5">The sequence shown here is derived from an EMBL/GenBank/DDBJ whole genome shotgun (WGS) entry which is preliminary data.</text>
</comment>
<keyword evidence="2" id="KW-0406">Ion transport</keyword>
<evidence type="ECO:0000256" key="4">
    <source>
        <dbReference type="SAM" id="MobiDB-lite"/>
    </source>
</evidence>